<dbReference type="Proteomes" id="UP000738349">
    <property type="component" value="Unassembled WGS sequence"/>
</dbReference>
<dbReference type="InterPro" id="IPR035994">
    <property type="entry name" value="Nucleoside_phosphorylase_sf"/>
</dbReference>
<dbReference type="GO" id="GO:0009116">
    <property type="term" value="P:nucleoside metabolic process"/>
    <property type="evidence" value="ECO:0007669"/>
    <property type="project" value="InterPro"/>
</dbReference>
<comment type="caution">
    <text evidence="3">The sequence shown here is derived from an EMBL/GenBank/DDBJ whole genome shotgun (WGS) entry which is preliminary data.</text>
</comment>
<name>A0A9P9JJ34_9HYPO</name>
<dbReference type="OrthoDB" id="427518at2759"/>
<reference evidence="3" key="1">
    <citation type="journal article" date="2021" name="Nat. Commun.">
        <title>Genetic determinants of endophytism in the Arabidopsis root mycobiome.</title>
        <authorList>
            <person name="Mesny F."/>
            <person name="Miyauchi S."/>
            <person name="Thiergart T."/>
            <person name="Pickel B."/>
            <person name="Atanasova L."/>
            <person name="Karlsson M."/>
            <person name="Huettel B."/>
            <person name="Barry K.W."/>
            <person name="Haridas S."/>
            <person name="Chen C."/>
            <person name="Bauer D."/>
            <person name="Andreopoulos W."/>
            <person name="Pangilinan J."/>
            <person name="LaButti K."/>
            <person name="Riley R."/>
            <person name="Lipzen A."/>
            <person name="Clum A."/>
            <person name="Drula E."/>
            <person name="Henrissat B."/>
            <person name="Kohler A."/>
            <person name="Grigoriev I.V."/>
            <person name="Martin F.M."/>
            <person name="Hacquard S."/>
        </authorList>
    </citation>
    <scope>NUCLEOTIDE SEQUENCE</scope>
    <source>
        <strain evidence="3">MPI-CAGE-AT-0147</strain>
    </source>
</reference>
<proteinExistence type="predicted"/>
<accession>A0A9P9JJ34</accession>
<evidence type="ECO:0000256" key="1">
    <source>
        <dbReference type="ARBA" id="ARBA00022737"/>
    </source>
</evidence>
<dbReference type="PANTHER" id="PTHR10039">
    <property type="entry name" value="AMELOGENIN"/>
    <property type="match status" value="1"/>
</dbReference>
<dbReference type="InterPro" id="IPR056884">
    <property type="entry name" value="NPHP3-like_N"/>
</dbReference>
<protein>
    <recommendedName>
        <fullName evidence="2">Nephrocystin 3-like N-terminal domain-containing protein</fullName>
    </recommendedName>
</protein>
<dbReference type="AlphaFoldDB" id="A0A9P9JJ34"/>
<gene>
    <name evidence="3" type="ORF">EDB81DRAFT_751619</name>
</gene>
<dbReference type="EMBL" id="JAGMUV010000001">
    <property type="protein sequence ID" value="KAH7176231.1"/>
    <property type="molecule type" value="Genomic_DNA"/>
</dbReference>
<dbReference type="Gene3D" id="3.40.50.1580">
    <property type="entry name" value="Nucleoside phosphorylase domain"/>
    <property type="match status" value="1"/>
</dbReference>
<dbReference type="SUPFAM" id="SSF53167">
    <property type="entry name" value="Purine and uridine phosphorylases"/>
    <property type="match status" value="1"/>
</dbReference>
<keyword evidence="1" id="KW-0677">Repeat</keyword>
<dbReference type="PANTHER" id="PTHR10039:SF5">
    <property type="entry name" value="NACHT DOMAIN-CONTAINING PROTEIN"/>
    <property type="match status" value="1"/>
</dbReference>
<keyword evidence="4" id="KW-1185">Reference proteome</keyword>
<evidence type="ECO:0000313" key="3">
    <source>
        <dbReference type="EMBL" id="KAH7176231.1"/>
    </source>
</evidence>
<dbReference type="InterPro" id="IPR027417">
    <property type="entry name" value="P-loop_NTPase"/>
</dbReference>
<evidence type="ECO:0000259" key="2">
    <source>
        <dbReference type="Pfam" id="PF24883"/>
    </source>
</evidence>
<dbReference type="Pfam" id="PF24883">
    <property type="entry name" value="NPHP3_N"/>
    <property type="match status" value="1"/>
</dbReference>
<dbReference type="GO" id="GO:0003824">
    <property type="term" value="F:catalytic activity"/>
    <property type="evidence" value="ECO:0007669"/>
    <property type="project" value="InterPro"/>
</dbReference>
<organism evidence="3 4">
    <name type="scientific">Dactylonectria macrodidyma</name>
    <dbReference type="NCBI Taxonomy" id="307937"/>
    <lineage>
        <taxon>Eukaryota</taxon>
        <taxon>Fungi</taxon>
        <taxon>Dikarya</taxon>
        <taxon>Ascomycota</taxon>
        <taxon>Pezizomycotina</taxon>
        <taxon>Sordariomycetes</taxon>
        <taxon>Hypocreomycetidae</taxon>
        <taxon>Hypocreales</taxon>
        <taxon>Nectriaceae</taxon>
        <taxon>Dactylonectria</taxon>
    </lineage>
</organism>
<feature type="domain" description="Nephrocystin 3-like N-terminal" evidence="2">
    <location>
        <begin position="242"/>
        <end position="411"/>
    </location>
</feature>
<evidence type="ECO:0000313" key="4">
    <source>
        <dbReference type="Proteomes" id="UP000738349"/>
    </source>
</evidence>
<dbReference type="SUPFAM" id="SSF52540">
    <property type="entry name" value="P-loop containing nucleoside triphosphate hydrolases"/>
    <property type="match status" value="1"/>
</dbReference>
<dbReference type="Gene3D" id="3.40.50.300">
    <property type="entry name" value="P-loop containing nucleotide triphosphate hydrolases"/>
    <property type="match status" value="1"/>
</dbReference>
<sequence>MEAAGLMNSFPCLILRGICDYADSHKGKTWQPYASATAAACAKEVLSIIPAAEVAKTRRVSEAIMVEMLRSAVDAEEKAMAAVLVHTLLYQTICWSSMHKKISIIKKFLHTLRKKIFERRIPPMHEQAFISQRRQLRPIDTLFKEDDPPHTKIKKMVGAASANEHWAALKAVLDIEQESELLIVIDGLDVEYHKKDLRQGLRLYLQADLRMISKKYLMGYRVSNMTGREKSVLLVFASITPATYKKWLEADASRLLYLQRKPGSGKSTFTKYFTKYLLEREPNAKSAIVAKFFYSYREGEVQRSHYNMLRSILYHILDQHEAFFYHRFQWEHRRQPPLQEGGGVGLVEWGYGSLKRVLSSLQDYSRPERLYRIIDAVDESDDNNRREILDLLFRICSETKNCVVKALVASRPVAALERRISGFHSFIRLQDETMSDIFRFANSFLERVEFPNFLEQARR</sequence>